<evidence type="ECO:0000313" key="2">
    <source>
        <dbReference type="EMBL" id="RDW65198.1"/>
    </source>
</evidence>
<sequence length="249" mass="28028">MPASGSDQWDSRPLDDDDLEFVGQRLRSPHHRLKSRLAGYFEGYMEFVEMPPSPSPTESDTDDMTESTEDERQSHPRSMSPPSEPSQEQRKMDDHGLQRDHVDAHEYARLRRKSKPTEEESRFPLLESLKTAAQDPHLKSHLEVQSSDVDESASPFLEKEVFAQAGRTLKGALCDTLLMYELELDMGIAKSCDHPETLSLRRRTSRIPRANQISNLTRVLSGVVVAHATQAHGSSKKEDVLEGVDHGQA</sequence>
<accession>A0A3D8QU38</accession>
<dbReference type="EMBL" id="PDLN01000015">
    <property type="protein sequence ID" value="RDW65198.1"/>
    <property type="molecule type" value="Genomic_DNA"/>
</dbReference>
<proteinExistence type="predicted"/>
<reference evidence="2 3" key="1">
    <citation type="journal article" date="2018" name="IMA Fungus">
        <title>IMA Genome-F 9: Draft genome sequence of Annulohypoxylon stygium, Aspergillus mulundensis, Berkeleyomyces basicola (syn. Thielaviopsis basicola), Ceratocystis smalleyi, two Cercospora beticola strains, Coleophoma cylindrospora, Fusarium fracticaudum, Phialophora cf. hyalina, and Morchella septimelata.</title>
        <authorList>
            <person name="Wingfield B.D."/>
            <person name="Bills G.F."/>
            <person name="Dong Y."/>
            <person name="Huang W."/>
            <person name="Nel W.J."/>
            <person name="Swalarsk-Parry B.S."/>
            <person name="Vaghefi N."/>
            <person name="Wilken P.M."/>
            <person name="An Z."/>
            <person name="de Beer Z.W."/>
            <person name="De Vos L."/>
            <person name="Chen L."/>
            <person name="Duong T.A."/>
            <person name="Gao Y."/>
            <person name="Hammerbacher A."/>
            <person name="Kikkert J.R."/>
            <person name="Li Y."/>
            <person name="Li H."/>
            <person name="Li K."/>
            <person name="Li Q."/>
            <person name="Liu X."/>
            <person name="Ma X."/>
            <person name="Naidoo K."/>
            <person name="Pethybridge S.J."/>
            <person name="Sun J."/>
            <person name="Steenkamp E.T."/>
            <person name="van der Nest M.A."/>
            <person name="van Wyk S."/>
            <person name="Wingfield M.J."/>
            <person name="Xiong C."/>
            <person name="Yue Q."/>
            <person name="Zhang X."/>
        </authorList>
    </citation>
    <scope>NUCLEOTIDE SEQUENCE [LARGE SCALE GENOMIC DNA]</scope>
    <source>
        <strain evidence="2 3">BP5796</strain>
    </source>
</reference>
<keyword evidence="3" id="KW-1185">Reference proteome</keyword>
<protein>
    <submittedName>
        <fullName evidence="2">Uncharacterized protein</fullName>
    </submittedName>
</protein>
<feature type="region of interest" description="Disordered" evidence="1">
    <location>
        <begin position="47"/>
        <end position="123"/>
    </location>
</feature>
<comment type="caution">
    <text evidence="2">The sequence shown here is derived from an EMBL/GenBank/DDBJ whole genome shotgun (WGS) entry which is preliminary data.</text>
</comment>
<evidence type="ECO:0000256" key="1">
    <source>
        <dbReference type="SAM" id="MobiDB-lite"/>
    </source>
</evidence>
<gene>
    <name evidence="2" type="ORF">BP5796_09890</name>
</gene>
<feature type="compositionally biased region" description="Acidic residues" evidence="1">
    <location>
        <begin position="59"/>
        <end position="69"/>
    </location>
</feature>
<dbReference type="Proteomes" id="UP000256328">
    <property type="component" value="Unassembled WGS sequence"/>
</dbReference>
<evidence type="ECO:0000313" key="3">
    <source>
        <dbReference type="Proteomes" id="UP000256328"/>
    </source>
</evidence>
<feature type="compositionally biased region" description="Basic and acidic residues" evidence="1">
    <location>
        <begin position="87"/>
        <end position="122"/>
    </location>
</feature>
<name>A0A3D8QU38_9HELO</name>
<organism evidence="2 3">
    <name type="scientific">Coleophoma crateriformis</name>
    <dbReference type="NCBI Taxonomy" id="565419"/>
    <lineage>
        <taxon>Eukaryota</taxon>
        <taxon>Fungi</taxon>
        <taxon>Dikarya</taxon>
        <taxon>Ascomycota</taxon>
        <taxon>Pezizomycotina</taxon>
        <taxon>Leotiomycetes</taxon>
        <taxon>Helotiales</taxon>
        <taxon>Dermateaceae</taxon>
        <taxon>Coleophoma</taxon>
    </lineage>
</organism>
<dbReference type="AlphaFoldDB" id="A0A3D8QU38"/>
<dbReference type="OrthoDB" id="10544434at2759"/>